<dbReference type="OrthoDB" id="9775090at2"/>
<dbReference type="InterPro" id="IPR009075">
    <property type="entry name" value="AcylCo_DH/oxidase_C"/>
</dbReference>
<dbReference type="PANTHER" id="PTHR43884">
    <property type="entry name" value="ACYL-COA DEHYDROGENASE"/>
    <property type="match status" value="1"/>
</dbReference>
<dbReference type="Gene3D" id="1.20.140.10">
    <property type="entry name" value="Butyryl-CoA Dehydrogenase, subunit A, domain 3"/>
    <property type="match status" value="1"/>
</dbReference>
<dbReference type="RefSeq" id="WP_113943400.1">
    <property type="nucleotide sequence ID" value="NZ_JBHEEG010000002.1"/>
</dbReference>
<dbReference type="PANTHER" id="PTHR43884:SF20">
    <property type="entry name" value="ACYL-COA DEHYDROGENASE FADE28"/>
    <property type="match status" value="1"/>
</dbReference>
<dbReference type="EMBL" id="QNRH01000002">
    <property type="protein sequence ID" value="RBO97378.1"/>
    <property type="molecule type" value="Genomic_DNA"/>
</dbReference>
<name>A0A366E7I9_9HYPH</name>
<evidence type="ECO:0000256" key="4">
    <source>
        <dbReference type="ARBA" id="ARBA00022827"/>
    </source>
</evidence>
<comment type="cofactor">
    <cofactor evidence="1">
        <name>FAD</name>
        <dbReference type="ChEBI" id="CHEBI:57692"/>
    </cofactor>
</comment>
<accession>A0A366E7I9</accession>
<dbReference type="Pfam" id="PF00441">
    <property type="entry name" value="Acyl-CoA_dh_1"/>
    <property type="match status" value="1"/>
</dbReference>
<dbReference type="InterPro" id="IPR036250">
    <property type="entry name" value="AcylCo_DH-like_C"/>
</dbReference>
<feature type="domain" description="Acyl-CoA dehydrogenase/oxidase N-terminal" evidence="7">
    <location>
        <begin position="10"/>
        <end position="89"/>
    </location>
</feature>
<evidence type="ECO:0000259" key="7">
    <source>
        <dbReference type="Pfam" id="PF02771"/>
    </source>
</evidence>
<keyword evidence="5" id="KW-0560">Oxidoreductase</keyword>
<dbReference type="Proteomes" id="UP000252893">
    <property type="component" value="Unassembled WGS sequence"/>
</dbReference>
<keyword evidence="4" id="KW-0274">FAD</keyword>
<dbReference type="Gene3D" id="1.10.540.10">
    <property type="entry name" value="Acyl-CoA dehydrogenase/oxidase, N-terminal domain"/>
    <property type="match status" value="1"/>
</dbReference>
<gene>
    <name evidence="8" type="ORF">DFR47_102160</name>
</gene>
<comment type="caution">
    <text evidence="8">The sequence shown here is derived from an EMBL/GenBank/DDBJ whole genome shotgun (WGS) entry which is preliminary data.</text>
</comment>
<evidence type="ECO:0000256" key="3">
    <source>
        <dbReference type="ARBA" id="ARBA00022630"/>
    </source>
</evidence>
<dbReference type="InterPro" id="IPR009100">
    <property type="entry name" value="AcylCoA_DH/oxidase_NM_dom_sf"/>
</dbReference>
<dbReference type="SUPFAM" id="SSF56645">
    <property type="entry name" value="Acyl-CoA dehydrogenase NM domain-like"/>
    <property type="match status" value="1"/>
</dbReference>
<organism evidence="8 9">
    <name type="scientific">Pseudochrobactrum asaccharolyticum</name>
    <dbReference type="NCBI Taxonomy" id="354351"/>
    <lineage>
        <taxon>Bacteria</taxon>
        <taxon>Pseudomonadati</taxon>
        <taxon>Pseudomonadota</taxon>
        <taxon>Alphaproteobacteria</taxon>
        <taxon>Hyphomicrobiales</taxon>
        <taxon>Brucellaceae</taxon>
        <taxon>Pseudochrobactrum</taxon>
    </lineage>
</organism>
<keyword evidence="3" id="KW-0285">Flavoprotein</keyword>
<sequence>MQKTREEKADELRMLTDFVTRFAADHTPENGLPQTDLDLWPQIAEMGLIGLALPEALGGADLGAEGLAAVAQALGSVALPVDFACGAALAANLLCEAQKSNPDVEPLLKAFLTGEVRLGIAGQLATAAQGIKSSNLPELTGNGLALKKLQVFGAREPEKLLCLVQQGGGVALCLVSPEKAQFRQLSMIDGRMMSEITADIAPENIQVLLSGADAQQRIETCAADILIAVAADSLGAMDNLYRQTLDYMRMRKQFGKALGSFQTIQFRLVDMSVALDEAKALVEAAAEAQDNGAEDARALTLAAWVQTLWSARYIAQEAVQLHGGIGMTEECAISPLVKRLLVNEHSFGQAESYMSAYRQLAA</sequence>
<protein>
    <submittedName>
        <fullName evidence="8">Alkylation response protein AidB-like acyl-CoA dehydrogenase</fullName>
    </submittedName>
</protein>
<reference evidence="8 9" key="1">
    <citation type="submission" date="2018-06" db="EMBL/GenBank/DDBJ databases">
        <title>Genomic Encyclopedia of Type Strains, Phase IV (KMG-IV): sequencing the most valuable type-strain genomes for metagenomic binning, comparative biology and taxonomic classification.</title>
        <authorList>
            <person name="Goeker M."/>
        </authorList>
    </citation>
    <scope>NUCLEOTIDE SEQUENCE [LARGE SCALE GENOMIC DNA]</scope>
    <source>
        <strain evidence="8 9">DSM 25619</strain>
    </source>
</reference>
<keyword evidence="9" id="KW-1185">Reference proteome</keyword>
<dbReference type="InterPro" id="IPR013786">
    <property type="entry name" value="AcylCoA_DH/ox_N"/>
</dbReference>
<dbReference type="GO" id="GO:0050660">
    <property type="term" value="F:flavin adenine dinucleotide binding"/>
    <property type="evidence" value="ECO:0007669"/>
    <property type="project" value="InterPro"/>
</dbReference>
<evidence type="ECO:0000313" key="8">
    <source>
        <dbReference type="EMBL" id="RBO97378.1"/>
    </source>
</evidence>
<evidence type="ECO:0000256" key="5">
    <source>
        <dbReference type="ARBA" id="ARBA00023002"/>
    </source>
</evidence>
<feature type="domain" description="Acyl-CoA dehydrogenase/oxidase C-terminal" evidence="6">
    <location>
        <begin position="227"/>
        <end position="351"/>
    </location>
</feature>
<evidence type="ECO:0000256" key="2">
    <source>
        <dbReference type="ARBA" id="ARBA00009347"/>
    </source>
</evidence>
<proteinExistence type="inferred from homology"/>
<dbReference type="AlphaFoldDB" id="A0A366E7I9"/>
<dbReference type="Pfam" id="PF02771">
    <property type="entry name" value="Acyl-CoA_dh_N"/>
    <property type="match status" value="1"/>
</dbReference>
<dbReference type="InterPro" id="IPR037069">
    <property type="entry name" value="AcylCoA_DH/ox_N_sf"/>
</dbReference>
<evidence type="ECO:0000313" key="9">
    <source>
        <dbReference type="Proteomes" id="UP000252893"/>
    </source>
</evidence>
<dbReference type="SUPFAM" id="SSF47203">
    <property type="entry name" value="Acyl-CoA dehydrogenase C-terminal domain-like"/>
    <property type="match status" value="1"/>
</dbReference>
<comment type="similarity">
    <text evidence="2">Belongs to the acyl-CoA dehydrogenase family.</text>
</comment>
<dbReference type="GO" id="GO:0003995">
    <property type="term" value="F:acyl-CoA dehydrogenase activity"/>
    <property type="evidence" value="ECO:0007669"/>
    <property type="project" value="TreeGrafter"/>
</dbReference>
<evidence type="ECO:0000256" key="1">
    <source>
        <dbReference type="ARBA" id="ARBA00001974"/>
    </source>
</evidence>
<evidence type="ECO:0000259" key="6">
    <source>
        <dbReference type="Pfam" id="PF00441"/>
    </source>
</evidence>